<keyword evidence="3" id="KW-1185">Reference proteome</keyword>
<proteinExistence type="predicted"/>
<accession>A0A1V9FDI3</accession>
<dbReference type="Proteomes" id="UP000192276">
    <property type="component" value="Unassembled WGS sequence"/>
</dbReference>
<dbReference type="EMBL" id="LWBP01000199">
    <property type="protein sequence ID" value="OQP56435.1"/>
    <property type="molecule type" value="Genomic_DNA"/>
</dbReference>
<evidence type="ECO:0000256" key="1">
    <source>
        <dbReference type="SAM" id="MobiDB-lite"/>
    </source>
</evidence>
<name>A0A1V9FDI3_9BACT</name>
<dbReference type="STRING" id="550983.A4R26_04555"/>
<feature type="compositionally biased region" description="Basic and acidic residues" evidence="1">
    <location>
        <begin position="318"/>
        <end position="328"/>
    </location>
</feature>
<feature type="compositionally biased region" description="Basic residues" evidence="1">
    <location>
        <begin position="337"/>
        <end position="348"/>
    </location>
</feature>
<feature type="region of interest" description="Disordered" evidence="1">
    <location>
        <begin position="302"/>
        <end position="348"/>
    </location>
</feature>
<sequence>MINRHIRRYFFTSCLIITGLLGVGPVIAQQRITAADRKELQKKEDSLQELSANMVFSERPADRFRSDSTFTRTFVRALKVKNAFYYPFDSLNVSKLYSPDSTFRIFTWQLKKDEYVYLQKGAIQMNTPDGSLKLFPLFDYSMFTSKPLDSVRNRNNWIGAIYYRIIPKEHNGKKYYTLLGFDDFSISSNRKWMEVMHFNERGEPVFGGPVISFKEDSVKKPVQARFNIEYKKEAKTFFNYDPEKDIIVFDHLISESNEPERKSTYIPDGDFEAFKWQNGQWVHMERLDFELKLKDGQFPQESRILDDAGNANEQQLEEASRRNMERETGVPAQPSSKPKKTTPAKKKG</sequence>
<dbReference type="OrthoDB" id="788168at2"/>
<evidence type="ECO:0000313" key="2">
    <source>
        <dbReference type="EMBL" id="OQP56435.1"/>
    </source>
</evidence>
<reference evidence="3" key="1">
    <citation type="submission" date="2016-04" db="EMBL/GenBank/DDBJ databases">
        <authorList>
            <person name="Chen L."/>
            <person name="Zhuang W."/>
            <person name="Wang G."/>
        </authorList>
    </citation>
    <scope>NUCLEOTIDE SEQUENCE [LARGE SCALE GENOMIC DNA]</scope>
    <source>
        <strain evidence="3">208</strain>
    </source>
</reference>
<comment type="caution">
    <text evidence="2">The sequence shown here is derived from an EMBL/GenBank/DDBJ whole genome shotgun (WGS) entry which is preliminary data.</text>
</comment>
<protein>
    <submittedName>
        <fullName evidence="2">Uncharacterized protein</fullName>
    </submittedName>
</protein>
<dbReference type="AlphaFoldDB" id="A0A1V9FDI3"/>
<organism evidence="2 3">
    <name type="scientific">Niastella populi</name>
    <dbReference type="NCBI Taxonomy" id="550983"/>
    <lineage>
        <taxon>Bacteria</taxon>
        <taxon>Pseudomonadati</taxon>
        <taxon>Bacteroidota</taxon>
        <taxon>Chitinophagia</taxon>
        <taxon>Chitinophagales</taxon>
        <taxon>Chitinophagaceae</taxon>
        <taxon>Niastella</taxon>
    </lineage>
</organism>
<gene>
    <name evidence="2" type="ORF">A4R26_04555</name>
</gene>
<evidence type="ECO:0000313" key="3">
    <source>
        <dbReference type="Proteomes" id="UP000192276"/>
    </source>
</evidence>
<dbReference type="RefSeq" id="WP_081168522.1">
    <property type="nucleotide sequence ID" value="NZ_LWBP01000199.1"/>
</dbReference>